<feature type="transmembrane region" description="Helical" evidence="1">
    <location>
        <begin position="6"/>
        <end position="21"/>
    </location>
</feature>
<evidence type="ECO:0000313" key="3">
    <source>
        <dbReference type="EMBL" id="MET3752503.1"/>
    </source>
</evidence>
<evidence type="ECO:0000256" key="1">
    <source>
        <dbReference type="SAM" id="Phobius"/>
    </source>
</evidence>
<dbReference type="PANTHER" id="PTHR30336:SF4">
    <property type="entry name" value="ENVELOPE BIOGENESIS FACTOR ELYC"/>
    <property type="match status" value="1"/>
</dbReference>
<dbReference type="Pfam" id="PF02698">
    <property type="entry name" value="DUF218"/>
    <property type="match status" value="1"/>
</dbReference>
<organism evidence="3 4">
    <name type="scientific">Blautia caecimuris</name>
    <dbReference type="NCBI Taxonomy" id="1796615"/>
    <lineage>
        <taxon>Bacteria</taxon>
        <taxon>Bacillati</taxon>
        <taxon>Bacillota</taxon>
        <taxon>Clostridia</taxon>
        <taxon>Lachnospirales</taxon>
        <taxon>Lachnospiraceae</taxon>
        <taxon>Blautia</taxon>
    </lineage>
</organism>
<keyword evidence="1" id="KW-0472">Membrane</keyword>
<protein>
    <submittedName>
        <fullName evidence="3">Uncharacterized SAM-binding protein YcdF (DUF218 family)</fullName>
    </submittedName>
</protein>
<dbReference type="InterPro" id="IPR014729">
    <property type="entry name" value="Rossmann-like_a/b/a_fold"/>
</dbReference>
<proteinExistence type="predicted"/>
<keyword evidence="1" id="KW-0812">Transmembrane</keyword>
<dbReference type="InterPro" id="IPR051599">
    <property type="entry name" value="Cell_Envelope_Assoc"/>
</dbReference>
<dbReference type="Gene3D" id="3.40.50.620">
    <property type="entry name" value="HUPs"/>
    <property type="match status" value="1"/>
</dbReference>
<name>A0ABV2MAS4_9FIRM</name>
<dbReference type="EMBL" id="JBEPMJ010000058">
    <property type="protein sequence ID" value="MET3752503.1"/>
    <property type="molecule type" value="Genomic_DNA"/>
</dbReference>
<dbReference type="InterPro" id="IPR003848">
    <property type="entry name" value="DUF218"/>
</dbReference>
<feature type="transmembrane region" description="Helical" evidence="1">
    <location>
        <begin position="105"/>
        <end position="124"/>
    </location>
</feature>
<gene>
    <name evidence="3" type="ORF">ABID24_003777</name>
</gene>
<evidence type="ECO:0000313" key="4">
    <source>
        <dbReference type="Proteomes" id="UP001549106"/>
    </source>
</evidence>
<feature type="transmembrane region" description="Helical" evidence="1">
    <location>
        <begin position="28"/>
        <end position="48"/>
    </location>
</feature>
<keyword evidence="1" id="KW-1133">Transmembrane helix</keyword>
<feature type="transmembrane region" description="Helical" evidence="1">
    <location>
        <begin position="136"/>
        <end position="163"/>
    </location>
</feature>
<dbReference type="Proteomes" id="UP001549106">
    <property type="component" value="Unassembled WGS sequence"/>
</dbReference>
<reference evidence="3 4" key="1">
    <citation type="submission" date="2024-06" db="EMBL/GenBank/DDBJ databases">
        <title>Genomic Encyclopedia of Type Strains, Phase IV (KMG-IV): sequencing the most valuable type-strain genomes for metagenomic binning, comparative biology and taxonomic classification.</title>
        <authorList>
            <person name="Goeker M."/>
        </authorList>
    </citation>
    <scope>NUCLEOTIDE SEQUENCE [LARGE SCALE GENOMIC DNA]</scope>
    <source>
        <strain evidence="3 4">DSM 29492</strain>
    </source>
</reference>
<feature type="transmembrane region" description="Helical" evidence="1">
    <location>
        <begin position="60"/>
        <end position="89"/>
    </location>
</feature>
<feature type="domain" description="DUF218" evidence="2">
    <location>
        <begin position="172"/>
        <end position="313"/>
    </location>
</feature>
<accession>A0ABV2MAS4</accession>
<comment type="caution">
    <text evidence="3">The sequence shown here is derived from an EMBL/GenBank/DDBJ whole genome shotgun (WGS) entry which is preliminary data.</text>
</comment>
<feature type="transmembrane region" description="Helical" evidence="1">
    <location>
        <begin position="323"/>
        <end position="342"/>
    </location>
</feature>
<dbReference type="RefSeq" id="WP_162209484.1">
    <property type="nucleotide sequence ID" value="NZ_BAABXP010000002.1"/>
</dbReference>
<dbReference type="CDD" id="cd06259">
    <property type="entry name" value="YdcF-like"/>
    <property type="match status" value="1"/>
</dbReference>
<sequence length="343" mass="38442">MWQFTFFIFFILFCIFAGIMAREPRTLWSGVSFFFMMICLSISLFFILSEYSRWLAAHDVVIGILILLFVLAIGCMLMFPAALIVMFFIEGIKVIKHEGVKPSNLLSMLFSILLYVYLSVWPMIGNLRKNTLSTMLYVIISFSAVYVLSLMAMYSLSAILNLIHLKKNRNADYIVVLGSGIIGKKVTPLLAARIERGMELLYSNPNAVLIMSGGQGPGEDIPESVAMAAYAVGKGVDAERIIMEQKSVSTEENLLFSRKLMDKEAPKIVIVTTAYHVFRALILAKQQGLKCVGFGAKTKWYFTLNALIREFVGYLRLTWKKHALVIGIVASIVVATNIAGWLR</sequence>
<dbReference type="PANTHER" id="PTHR30336">
    <property type="entry name" value="INNER MEMBRANE PROTEIN, PROBABLE PERMEASE"/>
    <property type="match status" value="1"/>
</dbReference>
<evidence type="ECO:0000259" key="2">
    <source>
        <dbReference type="Pfam" id="PF02698"/>
    </source>
</evidence>
<keyword evidence="4" id="KW-1185">Reference proteome</keyword>